<evidence type="ECO:0000313" key="1">
    <source>
        <dbReference type="EMBL" id="VAW59689.1"/>
    </source>
</evidence>
<gene>
    <name evidence="1" type="ORF">MNBD_GAMMA11-2176</name>
</gene>
<sequence length="146" mass="16851">MYRKFCVCVICIALASCTTYHGLAPLSPDRVATTAEISPYFKWKPSDKKSVKYDFIIYAVSWKGDTALPGESIYYKEGLNNPEHKIDFKLELGKSYLWAVRVRDGDTVEAWSKFDFSAYYIFGYAQLRNHLYLLEVISKNEKSAEF</sequence>
<proteinExistence type="predicted"/>
<evidence type="ECO:0008006" key="2">
    <source>
        <dbReference type="Google" id="ProtNLM"/>
    </source>
</evidence>
<dbReference type="Gene3D" id="2.60.40.10">
    <property type="entry name" value="Immunoglobulins"/>
    <property type="match status" value="1"/>
</dbReference>
<name>A0A3B0XDM8_9ZZZZ</name>
<protein>
    <recommendedName>
        <fullName evidence="2">Fibronectin type-III domain-containing protein</fullName>
    </recommendedName>
</protein>
<dbReference type="AlphaFoldDB" id="A0A3B0XDM8"/>
<organism evidence="1">
    <name type="scientific">hydrothermal vent metagenome</name>
    <dbReference type="NCBI Taxonomy" id="652676"/>
    <lineage>
        <taxon>unclassified sequences</taxon>
        <taxon>metagenomes</taxon>
        <taxon>ecological metagenomes</taxon>
    </lineage>
</organism>
<dbReference type="InterPro" id="IPR013783">
    <property type="entry name" value="Ig-like_fold"/>
</dbReference>
<reference evidence="1" key="1">
    <citation type="submission" date="2018-06" db="EMBL/GenBank/DDBJ databases">
        <authorList>
            <person name="Zhirakovskaya E."/>
        </authorList>
    </citation>
    <scope>NUCLEOTIDE SEQUENCE</scope>
</reference>
<dbReference type="EMBL" id="UOFG01000090">
    <property type="protein sequence ID" value="VAW59689.1"/>
    <property type="molecule type" value="Genomic_DNA"/>
</dbReference>
<accession>A0A3B0XDM8</accession>
<dbReference type="PROSITE" id="PS51257">
    <property type="entry name" value="PROKAR_LIPOPROTEIN"/>
    <property type="match status" value="1"/>
</dbReference>